<accession>A0A382F8M7</accession>
<feature type="non-terminal residue" evidence="2">
    <location>
        <position position="25"/>
    </location>
</feature>
<feature type="region of interest" description="Disordered" evidence="1">
    <location>
        <begin position="1"/>
        <end position="25"/>
    </location>
</feature>
<protein>
    <submittedName>
        <fullName evidence="2">Uncharacterized protein</fullName>
    </submittedName>
</protein>
<organism evidence="2">
    <name type="scientific">marine metagenome</name>
    <dbReference type="NCBI Taxonomy" id="408172"/>
    <lineage>
        <taxon>unclassified sequences</taxon>
        <taxon>metagenomes</taxon>
        <taxon>ecological metagenomes</taxon>
    </lineage>
</organism>
<gene>
    <name evidence="2" type="ORF">METZ01_LOCUS211291</name>
</gene>
<evidence type="ECO:0000313" key="2">
    <source>
        <dbReference type="EMBL" id="SVB58437.1"/>
    </source>
</evidence>
<dbReference type="AlphaFoldDB" id="A0A382F8M7"/>
<proteinExistence type="predicted"/>
<dbReference type="EMBL" id="UINC01048193">
    <property type="protein sequence ID" value="SVB58437.1"/>
    <property type="molecule type" value="Genomic_DNA"/>
</dbReference>
<reference evidence="2" key="1">
    <citation type="submission" date="2018-05" db="EMBL/GenBank/DDBJ databases">
        <authorList>
            <person name="Lanie J.A."/>
            <person name="Ng W.-L."/>
            <person name="Kazmierczak K.M."/>
            <person name="Andrzejewski T.M."/>
            <person name="Davidsen T.M."/>
            <person name="Wayne K.J."/>
            <person name="Tettelin H."/>
            <person name="Glass J.I."/>
            <person name="Rusch D."/>
            <person name="Podicherti R."/>
            <person name="Tsui H.-C.T."/>
            <person name="Winkler M.E."/>
        </authorList>
    </citation>
    <scope>NUCLEOTIDE SEQUENCE</scope>
</reference>
<sequence length="25" mass="2615">MPGGGNPRDSATENKPPYQGKGEKV</sequence>
<evidence type="ECO:0000256" key="1">
    <source>
        <dbReference type="SAM" id="MobiDB-lite"/>
    </source>
</evidence>
<name>A0A382F8M7_9ZZZZ</name>